<evidence type="ECO:0000313" key="1">
    <source>
        <dbReference type="EMBL" id="MET7030331.1"/>
    </source>
</evidence>
<keyword evidence="2" id="KW-1185">Reference proteome</keyword>
<dbReference type="RefSeq" id="WP_354619126.1">
    <property type="nucleotide sequence ID" value="NZ_JBEWYP010000008.1"/>
</dbReference>
<gene>
    <name evidence="1" type="ORF">ABXZ32_13055</name>
</gene>
<evidence type="ECO:0008006" key="3">
    <source>
        <dbReference type="Google" id="ProtNLM"/>
    </source>
</evidence>
<name>A0ABV2TYH3_9FLAO</name>
<comment type="caution">
    <text evidence="1">The sequence shown here is derived from an EMBL/GenBank/DDBJ whole genome shotgun (WGS) entry which is preliminary data.</text>
</comment>
<protein>
    <recommendedName>
        <fullName evidence="3">Type VI secretion system, VipA, VC_A0107 or Hcp2</fullName>
    </recommendedName>
</protein>
<reference evidence="1 2" key="1">
    <citation type="submission" date="2024-07" db="EMBL/GenBank/DDBJ databases">
        <title>The genome sequence of type strain Sediminicola luteus GDMCC 1.2596T.</title>
        <authorList>
            <person name="Liu Y."/>
        </authorList>
    </citation>
    <scope>NUCLEOTIDE SEQUENCE [LARGE SCALE GENOMIC DNA]</scope>
    <source>
        <strain evidence="1 2">GDMCC 1.2596</strain>
    </source>
</reference>
<proteinExistence type="predicted"/>
<accession>A0ABV2TYH3</accession>
<dbReference type="Proteomes" id="UP001549773">
    <property type="component" value="Unassembled WGS sequence"/>
</dbReference>
<dbReference type="EMBL" id="JBEWYP010000008">
    <property type="protein sequence ID" value="MET7030331.1"/>
    <property type="molecule type" value="Genomic_DNA"/>
</dbReference>
<sequence>MAIYDIGGSEVKGDASEAMSELPQNRTLMVEKLSKEAPIKPEIVGGLNSINDVFEHFAPNIDMEFQDSEGGTRKEKLQFKNLGDFGVKGITAQSGFLKDLTAQKEQNQKMIKQLKTNKLLKKALEDEGQKSALLNAINSLIKELEDNK</sequence>
<evidence type="ECO:0000313" key="2">
    <source>
        <dbReference type="Proteomes" id="UP001549773"/>
    </source>
</evidence>
<organism evidence="1 2">
    <name type="scientific">Sediminicola luteus</name>
    <dbReference type="NCBI Taxonomy" id="319238"/>
    <lineage>
        <taxon>Bacteria</taxon>
        <taxon>Pseudomonadati</taxon>
        <taxon>Bacteroidota</taxon>
        <taxon>Flavobacteriia</taxon>
        <taxon>Flavobacteriales</taxon>
        <taxon>Flavobacteriaceae</taxon>
        <taxon>Sediminicola</taxon>
    </lineage>
</organism>